<sequence length="234" mass="26503">MRTHRVMRRLICTCDFLNGRARQKIEKEMVSVGSLRTADVNQITTAKTILNCPKKKKYISYLNKKKEATKQVSATTTTAAAVAANVGSRGKPSRKKVHTFTSVLTARSKDACGLTGKPKELVQDIDVSDADDQLAVVDYVEDIYNMRASRPHDYIDSQVEIDAKMGAILADWIIEVHHKFELMPKTLYLTFYVIDRYLSMEMVPRRELQLVGVGAMLIACKYEEIWAPEVEEQI</sequence>
<keyword evidence="3" id="KW-0195">Cyclin</keyword>
<keyword evidence="1" id="KW-0132">Cell division</keyword>
<dbReference type="SMART" id="SM00385">
    <property type="entry name" value="CYCLIN"/>
    <property type="match status" value="1"/>
</dbReference>
<proteinExistence type="inferred from homology"/>
<dbReference type="Gene3D" id="1.10.472.10">
    <property type="entry name" value="Cyclin-like"/>
    <property type="match status" value="1"/>
</dbReference>
<dbReference type="InterPro" id="IPR036915">
    <property type="entry name" value="Cyclin-like_sf"/>
</dbReference>
<comment type="caution">
    <text evidence="5">The sequence shown here is derived from an EMBL/GenBank/DDBJ whole genome shotgun (WGS) entry which is preliminary data.</text>
</comment>
<evidence type="ECO:0000313" key="5">
    <source>
        <dbReference type="EMBL" id="OAY80169.1"/>
    </source>
</evidence>
<protein>
    <submittedName>
        <fullName evidence="5">Cyclin-B1-1</fullName>
    </submittedName>
</protein>
<evidence type="ECO:0000313" key="6">
    <source>
        <dbReference type="Proteomes" id="UP000092600"/>
    </source>
</evidence>
<dbReference type="GO" id="GO:0016538">
    <property type="term" value="F:cyclin-dependent protein serine/threonine kinase regulator activity"/>
    <property type="evidence" value="ECO:0007669"/>
    <property type="project" value="InterPro"/>
</dbReference>
<reference evidence="5 6" key="1">
    <citation type="journal article" date="2016" name="DNA Res.">
        <title>The draft genome of MD-2 pineapple using hybrid error correction of long reads.</title>
        <authorList>
            <person name="Redwan R.M."/>
            <person name="Saidin A."/>
            <person name="Kumar S.V."/>
        </authorList>
    </citation>
    <scope>NUCLEOTIDE SEQUENCE [LARGE SCALE GENOMIC DNA]</scope>
    <source>
        <strain evidence="6">cv. MD2</strain>
        <tissue evidence="5">Leaf</tissue>
    </source>
</reference>
<evidence type="ECO:0000256" key="3">
    <source>
        <dbReference type="RuleBase" id="RU000383"/>
    </source>
</evidence>
<name>A0A199VSZ1_ANACO</name>
<evidence type="ECO:0000256" key="2">
    <source>
        <dbReference type="ARBA" id="ARBA00023306"/>
    </source>
</evidence>
<dbReference type="FunFam" id="1.10.472.10:FF:000154">
    <property type="entry name" value="Cyclin-B1-4"/>
    <property type="match status" value="1"/>
</dbReference>
<evidence type="ECO:0000259" key="4">
    <source>
        <dbReference type="SMART" id="SM00385"/>
    </source>
</evidence>
<organism evidence="5 6">
    <name type="scientific">Ananas comosus</name>
    <name type="common">Pineapple</name>
    <name type="synonym">Ananas ananas</name>
    <dbReference type="NCBI Taxonomy" id="4615"/>
    <lineage>
        <taxon>Eukaryota</taxon>
        <taxon>Viridiplantae</taxon>
        <taxon>Streptophyta</taxon>
        <taxon>Embryophyta</taxon>
        <taxon>Tracheophyta</taxon>
        <taxon>Spermatophyta</taxon>
        <taxon>Magnoliopsida</taxon>
        <taxon>Liliopsida</taxon>
        <taxon>Poales</taxon>
        <taxon>Bromeliaceae</taxon>
        <taxon>Bromelioideae</taxon>
        <taxon>Ananas</taxon>
    </lineage>
</organism>
<dbReference type="PIRSF" id="PIRSF001771">
    <property type="entry name" value="Cyclin_A_B_D_E"/>
    <property type="match status" value="1"/>
</dbReference>
<dbReference type="InterPro" id="IPR013763">
    <property type="entry name" value="Cyclin-like_dom"/>
</dbReference>
<dbReference type="SUPFAM" id="SSF47954">
    <property type="entry name" value="Cyclin-like"/>
    <property type="match status" value="1"/>
</dbReference>
<dbReference type="InterPro" id="IPR046965">
    <property type="entry name" value="Cyclin_A/B-like"/>
</dbReference>
<keyword evidence="2" id="KW-0131">Cell cycle</keyword>
<dbReference type="EMBL" id="LSRQ01000934">
    <property type="protein sequence ID" value="OAY80169.1"/>
    <property type="molecule type" value="Genomic_DNA"/>
</dbReference>
<dbReference type="GO" id="GO:0044772">
    <property type="term" value="P:mitotic cell cycle phase transition"/>
    <property type="evidence" value="ECO:0007669"/>
    <property type="project" value="InterPro"/>
</dbReference>
<dbReference type="InterPro" id="IPR006671">
    <property type="entry name" value="Cyclin_N"/>
</dbReference>
<dbReference type="InterPro" id="IPR039361">
    <property type="entry name" value="Cyclin"/>
</dbReference>
<dbReference type="Pfam" id="PF00134">
    <property type="entry name" value="Cyclin_N"/>
    <property type="match status" value="1"/>
</dbReference>
<comment type="similarity">
    <text evidence="3">Belongs to the cyclin family.</text>
</comment>
<dbReference type="PANTHER" id="PTHR10177">
    <property type="entry name" value="CYCLINS"/>
    <property type="match status" value="1"/>
</dbReference>
<dbReference type="Proteomes" id="UP000092600">
    <property type="component" value="Unassembled WGS sequence"/>
</dbReference>
<feature type="domain" description="Cyclin-like" evidence="4">
    <location>
        <begin position="171"/>
        <end position="231"/>
    </location>
</feature>
<dbReference type="AlphaFoldDB" id="A0A199VSZ1"/>
<accession>A0A199VSZ1</accession>
<dbReference type="GO" id="GO:0051301">
    <property type="term" value="P:cell division"/>
    <property type="evidence" value="ECO:0007669"/>
    <property type="project" value="UniProtKB-KW"/>
</dbReference>
<dbReference type="STRING" id="4615.A0A199VSZ1"/>
<gene>
    <name evidence="5" type="ORF">ACMD2_19730</name>
</gene>
<evidence type="ECO:0000256" key="1">
    <source>
        <dbReference type="ARBA" id="ARBA00022618"/>
    </source>
</evidence>